<comment type="caution">
    <text evidence="2">The sequence shown here is derived from an EMBL/GenBank/DDBJ whole genome shotgun (WGS) entry which is preliminary data.</text>
</comment>
<protein>
    <submittedName>
        <fullName evidence="2">Uncharacterized protein</fullName>
    </submittedName>
</protein>
<dbReference type="EMBL" id="JADCNM010000009">
    <property type="protein sequence ID" value="KAG0468930.1"/>
    <property type="molecule type" value="Genomic_DNA"/>
</dbReference>
<reference evidence="3 4" key="1">
    <citation type="journal article" date="2020" name="Nat. Food">
        <title>A phased Vanilla planifolia genome enables genetic improvement of flavour and production.</title>
        <authorList>
            <person name="Hasing T."/>
            <person name="Tang H."/>
            <person name="Brym M."/>
            <person name="Khazi F."/>
            <person name="Huang T."/>
            <person name="Chambers A.H."/>
        </authorList>
    </citation>
    <scope>NUCLEOTIDE SEQUENCE [LARGE SCALE GENOMIC DNA]</scope>
    <source>
        <tissue evidence="2">Leaf</tissue>
    </source>
</reference>
<dbReference type="Proteomes" id="UP000636800">
    <property type="component" value="Unassembled WGS sequence"/>
</dbReference>
<evidence type="ECO:0000313" key="1">
    <source>
        <dbReference type="EMBL" id="KAG0467294.1"/>
    </source>
</evidence>
<sequence>MSASMGKTKAIKPNNTCNEVFTMLIWWEGGFERRRLVIGSSHWSDEEEGGRVTVGSGFQKRWQVTGALKEVASRGSLAI</sequence>
<dbReference type="AlphaFoldDB" id="A0A835QE20"/>
<dbReference type="EMBL" id="JADCNL010000009">
    <property type="protein sequence ID" value="KAG0467294.1"/>
    <property type="molecule type" value="Genomic_DNA"/>
</dbReference>
<evidence type="ECO:0000313" key="3">
    <source>
        <dbReference type="Proteomes" id="UP000636800"/>
    </source>
</evidence>
<proteinExistence type="predicted"/>
<name>A0A835QE20_VANPL</name>
<keyword evidence="3" id="KW-1185">Reference proteome</keyword>
<evidence type="ECO:0000313" key="2">
    <source>
        <dbReference type="EMBL" id="KAG0468930.1"/>
    </source>
</evidence>
<evidence type="ECO:0000313" key="4">
    <source>
        <dbReference type="Proteomes" id="UP000639772"/>
    </source>
</evidence>
<organism evidence="2 4">
    <name type="scientific">Vanilla planifolia</name>
    <name type="common">Vanilla</name>
    <dbReference type="NCBI Taxonomy" id="51239"/>
    <lineage>
        <taxon>Eukaryota</taxon>
        <taxon>Viridiplantae</taxon>
        <taxon>Streptophyta</taxon>
        <taxon>Embryophyta</taxon>
        <taxon>Tracheophyta</taxon>
        <taxon>Spermatophyta</taxon>
        <taxon>Magnoliopsida</taxon>
        <taxon>Liliopsida</taxon>
        <taxon>Asparagales</taxon>
        <taxon>Orchidaceae</taxon>
        <taxon>Vanilloideae</taxon>
        <taxon>Vanilleae</taxon>
        <taxon>Vanilla</taxon>
    </lineage>
</organism>
<dbReference type="Proteomes" id="UP000639772">
    <property type="component" value="Chromosome 9"/>
</dbReference>
<gene>
    <name evidence="2" type="ORF">HPP92_018258</name>
    <name evidence="1" type="ORF">HPP92_018874</name>
</gene>
<accession>A0A835QE20</accession>